<reference evidence="1" key="1">
    <citation type="submission" date="2020-05" db="EMBL/GenBank/DDBJ databases">
        <title>Mycena genomes resolve the evolution of fungal bioluminescence.</title>
        <authorList>
            <person name="Tsai I.J."/>
        </authorList>
    </citation>
    <scope>NUCLEOTIDE SEQUENCE</scope>
    <source>
        <strain evidence="1">160909Yilan</strain>
    </source>
</reference>
<keyword evidence="2" id="KW-1185">Reference proteome</keyword>
<dbReference type="EMBL" id="JACAZH010000001">
    <property type="protein sequence ID" value="KAF7376384.1"/>
    <property type="molecule type" value="Genomic_DNA"/>
</dbReference>
<accession>A0A8H6ZFF8</accession>
<dbReference type="Proteomes" id="UP000623467">
    <property type="component" value="Unassembled WGS sequence"/>
</dbReference>
<comment type="caution">
    <text evidence="1">The sequence shown here is derived from an EMBL/GenBank/DDBJ whole genome shotgun (WGS) entry which is preliminary data.</text>
</comment>
<organism evidence="1 2">
    <name type="scientific">Mycena sanguinolenta</name>
    <dbReference type="NCBI Taxonomy" id="230812"/>
    <lineage>
        <taxon>Eukaryota</taxon>
        <taxon>Fungi</taxon>
        <taxon>Dikarya</taxon>
        <taxon>Basidiomycota</taxon>
        <taxon>Agaricomycotina</taxon>
        <taxon>Agaricomycetes</taxon>
        <taxon>Agaricomycetidae</taxon>
        <taxon>Agaricales</taxon>
        <taxon>Marasmiineae</taxon>
        <taxon>Mycenaceae</taxon>
        <taxon>Mycena</taxon>
    </lineage>
</organism>
<evidence type="ECO:0000313" key="2">
    <source>
        <dbReference type="Proteomes" id="UP000623467"/>
    </source>
</evidence>
<gene>
    <name evidence="1" type="ORF">MSAN_00053900</name>
</gene>
<dbReference type="OrthoDB" id="3218112at2759"/>
<name>A0A8H6ZFF8_9AGAR</name>
<dbReference type="AlphaFoldDB" id="A0A8H6ZFF8"/>
<proteinExistence type="predicted"/>
<evidence type="ECO:0000313" key="1">
    <source>
        <dbReference type="EMBL" id="KAF7376384.1"/>
    </source>
</evidence>
<sequence>MADSGVVESTSGMDRRDPDLYIEDGNIVLSAKDSEKNTIYFRIHKSTLVKNSPEAFGNMFAIPAPPTMDQYDGVPLVQMPDDAEALHDFLALLYDPQCIVAILEAEDFPKLLGPTELAKKYQVDWICKLVASQLAKSWPTSTLLSWNTIAEDEQESRIRNHIDSWEPAYNDQSHRLRRLPEPVSSIILAHHCDVPAILPAAFLHLLRFPFESQIDEDEVDPSGFLSSSPFYPWQPPMRALLSQKDWERLALARERIEKWFSKAGTKPWNDCGSGMRCEAVISGTWLKIVRSGIGMDGNALNVEALTKRLQYDNICAVCKQELSTKSIPSSIPFSITCPTFFN</sequence>
<protein>
    <submittedName>
        <fullName evidence="1">BTB domain-containing protein</fullName>
    </submittedName>
</protein>